<evidence type="ECO:0000313" key="3">
    <source>
        <dbReference type="Proteomes" id="UP000027186"/>
    </source>
</evidence>
<feature type="domain" description="EAL" evidence="1">
    <location>
        <begin position="1"/>
        <end position="261"/>
    </location>
</feature>
<dbReference type="Proteomes" id="UP000027186">
    <property type="component" value="Chromosome"/>
</dbReference>
<name>A0A060DGV1_9PROT</name>
<dbReference type="Gene3D" id="3.20.20.450">
    <property type="entry name" value="EAL domain"/>
    <property type="match status" value="1"/>
</dbReference>
<dbReference type="PANTHER" id="PTHR33121">
    <property type="entry name" value="CYCLIC DI-GMP PHOSPHODIESTERASE PDEF"/>
    <property type="match status" value="1"/>
</dbReference>
<dbReference type="InterPro" id="IPR050706">
    <property type="entry name" value="Cyclic-di-GMP_PDE-like"/>
</dbReference>
<dbReference type="SMART" id="SM00052">
    <property type="entry name" value="EAL"/>
    <property type="match status" value="1"/>
</dbReference>
<dbReference type="CDD" id="cd01948">
    <property type="entry name" value="EAL"/>
    <property type="match status" value="1"/>
</dbReference>
<dbReference type="PROSITE" id="PS50883">
    <property type="entry name" value="EAL"/>
    <property type="match status" value="1"/>
</dbReference>
<sequence length="265" mass="28692">MTAERIRGGGCGGQCTEGLGFDFTMAFQPIVDVGDGPGGGRPWAHEALVRGLDGQGAGWVLGQVTEANRYAFDQACRVKAIELAASLGMGQQPDTRLSINFLPNAVYQPEACIRATLAAAKRTGFPPERIIFEVTENERVVDGAHLKSIFTEYKRQGFHTAIDDFGSGYSGLNLLAEFQPDIIKLDMELTRSIDTDRARRSIVSAILTVCRDLGITPVAEGIETPGEARVLRDLGITLMQGYLFARPAVERLEATPVMDFELAVA</sequence>
<protein>
    <submittedName>
        <fullName evidence="2">Diguanylate phosphodiesterase</fullName>
    </submittedName>
</protein>
<evidence type="ECO:0000313" key="2">
    <source>
        <dbReference type="EMBL" id="AIB12102.1"/>
    </source>
</evidence>
<dbReference type="AlphaFoldDB" id="A0A060DGV1"/>
<dbReference type="Pfam" id="PF00563">
    <property type="entry name" value="EAL"/>
    <property type="match status" value="1"/>
</dbReference>
<dbReference type="EMBL" id="CP007793">
    <property type="protein sequence ID" value="AIB12102.1"/>
    <property type="molecule type" value="Genomic_DNA"/>
</dbReference>
<dbReference type="PANTHER" id="PTHR33121:SF15">
    <property type="entry name" value="BLUE LIGHT- AND TEMPERATURE-REGULATED ANTIREPRESSOR BLUF"/>
    <property type="match status" value="1"/>
</dbReference>
<dbReference type="RefSeq" id="WP_038528539.1">
    <property type="nucleotide sequence ID" value="NZ_CP007793.1"/>
</dbReference>
<organism evidence="2 3">
    <name type="scientific">Azospirillum argentinense</name>
    <dbReference type="NCBI Taxonomy" id="2970906"/>
    <lineage>
        <taxon>Bacteria</taxon>
        <taxon>Pseudomonadati</taxon>
        <taxon>Pseudomonadota</taxon>
        <taxon>Alphaproteobacteria</taxon>
        <taxon>Rhodospirillales</taxon>
        <taxon>Azospirillaceae</taxon>
        <taxon>Azospirillum</taxon>
    </lineage>
</organism>
<evidence type="ECO:0000259" key="1">
    <source>
        <dbReference type="PROSITE" id="PS50883"/>
    </source>
</evidence>
<accession>A0A060DGV1</accession>
<gene>
    <name evidence="2" type="ORF">ABAZ39_08835</name>
</gene>
<dbReference type="KEGG" id="abq:ABAZ39_08835"/>
<dbReference type="InterPro" id="IPR035919">
    <property type="entry name" value="EAL_sf"/>
</dbReference>
<proteinExistence type="predicted"/>
<dbReference type="InterPro" id="IPR001633">
    <property type="entry name" value="EAL_dom"/>
</dbReference>
<dbReference type="SUPFAM" id="SSF141868">
    <property type="entry name" value="EAL domain-like"/>
    <property type="match status" value="1"/>
</dbReference>
<reference evidence="2 3" key="1">
    <citation type="journal article" date="2014" name="Genome Announc.">
        <title>Complete Genome Sequence of the Model Rhizosphere Strain Azospirillum brasilense Az39, Successfully Applied in Agriculture.</title>
        <authorList>
            <person name="Rivera D."/>
            <person name="Revale S."/>
            <person name="Molina R."/>
            <person name="Gualpa J."/>
            <person name="Puente M."/>
            <person name="Maroniche G."/>
            <person name="Paris G."/>
            <person name="Baker D."/>
            <person name="Clavijo B."/>
            <person name="McLay K."/>
            <person name="Spaepen S."/>
            <person name="Perticari A."/>
            <person name="Vazquez M."/>
            <person name="Wisniewski-Dye F."/>
            <person name="Watkins C."/>
            <person name="Martinez-Abarca F."/>
            <person name="Vanderleyden J."/>
            <person name="Cassan F."/>
        </authorList>
    </citation>
    <scope>NUCLEOTIDE SEQUENCE [LARGE SCALE GENOMIC DNA]</scope>
    <source>
        <strain evidence="2 3">Az39</strain>
    </source>
</reference>
<dbReference type="GO" id="GO:0071111">
    <property type="term" value="F:cyclic-guanylate-specific phosphodiesterase activity"/>
    <property type="evidence" value="ECO:0007669"/>
    <property type="project" value="InterPro"/>
</dbReference>